<evidence type="ECO:0000256" key="2">
    <source>
        <dbReference type="ARBA" id="ARBA00007312"/>
    </source>
</evidence>
<dbReference type="PANTHER" id="PTHR12966">
    <property type="entry name" value="NADH DEHYDROGENASE UBIQUINONE 1 ALPHA SUBCOMPLEX SUBUNIT 13"/>
    <property type="match status" value="1"/>
</dbReference>
<keyword evidence="7" id="KW-0249">Electron transport</keyword>
<sequence>MKFDEIPPMEAAASHIAHRGSQDRESARETRDANRARCYHYLIFGVLHGTDIMAAPYRQDMPPAGGFEAVKYKRNLPFRGPSGLVVLGGVTAVCAYGFYRLGRGNLEKRELQREKTWARIHLVPLLLAEGDRDAYRRQQAAVGREREIMKDVKGWEVRSHDDVCGDDRSTDSSVFCLAPSVPVTPGLTGWQERLQQPAVPVGGVRGGALMDVRGDVSQAGGIRIALRCSPSLMSVCERINVQGGDDGRCSAGGERLVDLAVWLCRGGLRPGTGGCRIRKFRAGQWHVRTASAWRGGGIAAWDVLVTTDLEEQQLIRHRLDLHQRFQPSSRLIVHPIRPSLRFLRTRIPRPPPTMHSFARPHSKLADPPLDFDEDFFPRDNLLDADQMIFGPIELDDGHRRDPYAWDIPRTVPSPSSVPSFSASPASACSQLDFGASSPVSDPNFSPPFTNYADMPSTLPEYDDSNAYLSNWLVDDFSSMATSSSPIAIPSADANTRISGSFVSYDDNPLSAAAKLGSFSPSTDFAALHPLPRSMDALSAPPVTSVSPPDISQPSWASQLWNTSTSRPTTSPQPALLHPPPAEDSYATQRQRSRRTPTTPLAHVFQSSSAPSGIQSSPPSQSRPYSRRAESISVSDDRDATVRRKRKVEEGDEALSTERSRLADTLPHKSHLRPPKLAPSAWQLYFTDWIQRHQASSTRKLNVAQAAKEAGTEYAQLSPAEKEPYKRRSQAMKEIREREHTAYMSSLTPDDIKRENVFRAAQRKAGKSRKGNIKDPNAPKKPLSAYFMFLQRIRSDPVLVREVFGDETETTKQSVLAAGKWRSMTDDERKPFLAQAEQEKLEYEAARKLYEEGTPAYGTSINFSVLPSNSFANASIPLRPRTVKTESFSSESESESYMTDEGVSRYRSRS</sequence>
<dbReference type="SUPFAM" id="SSF47095">
    <property type="entry name" value="HMG-box"/>
    <property type="match status" value="2"/>
</dbReference>
<dbReference type="EMBL" id="SEOQ01000029">
    <property type="protein sequence ID" value="TFY71983.1"/>
    <property type="molecule type" value="Genomic_DNA"/>
</dbReference>
<evidence type="ECO:0000256" key="3">
    <source>
        <dbReference type="ARBA" id="ARBA00022448"/>
    </source>
</evidence>
<dbReference type="PROSITE" id="PS50118">
    <property type="entry name" value="HMG_BOX_2"/>
    <property type="match status" value="2"/>
</dbReference>
<evidence type="ECO:0000256" key="11">
    <source>
        <dbReference type="PROSITE-ProRule" id="PRU00267"/>
    </source>
</evidence>
<keyword evidence="15" id="KW-1185">Reference proteome</keyword>
<dbReference type="PANTHER" id="PTHR12966:SF0">
    <property type="entry name" value="NADH DEHYDROGENASE [UBIQUINONE] 1 ALPHA SUBCOMPLEX SUBUNIT 13"/>
    <property type="match status" value="1"/>
</dbReference>
<dbReference type="Pfam" id="PF06212">
    <property type="entry name" value="GRIM-19"/>
    <property type="match status" value="1"/>
</dbReference>
<keyword evidence="11" id="KW-0238">DNA-binding</keyword>
<keyword evidence="6" id="KW-0999">Mitochondrion inner membrane</keyword>
<feature type="compositionally biased region" description="Basic and acidic residues" evidence="12">
    <location>
        <begin position="626"/>
        <end position="641"/>
    </location>
</feature>
<evidence type="ECO:0000256" key="1">
    <source>
        <dbReference type="ARBA" id="ARBA00004298"/>
    </source>
</evidence>
<evidence type="ECO:0000256" key="5">
    <source>
        <dbReference type="ARBA" id="ARBA00022692"/>
    </source>
</evidence>
<evidence type="ECO:0000256" key="7">
    <source>
        <dbReference type="ARBA" id="ARBA00022982"/>
    </source>
</evidence>
<dbReference type="SMART" id="SM00398">
    <property type="entry name" value="HMG"/>
    <property type="match status" value="2"/>
</dbReference>
<proteinExistence type="inferred from homology"/>
<feature type="DNA-binding region" description="HMG box" evidence="11">
    <location>
        <begin position="674"/>
        <end position="743"/>
    </location>
</feature>
<name>A0A4Y9ZDP3_9AGAM</name>
<dbReference type="GO" id="GO:0005634">
    <property type="term" value="C:nucleus"/>
    <property type="evidence" value="ECO:0007669"/>
    <property type="project" value="UniProtKB-UniRule"/>
</dbReference>
<dbReference type="InterPro" id="IPR009346">
    <property type="entry name" value="GRIM-19"/>
</dbReference>
<evidence type="ECO:0000256" key="9">
    <source>
        <dbReference type="ARBA" id="ARBA00023128"/>
    </source>
</evidence>
<feature type="domain" description="HMG box" evidence="13">
    <location>
        <begin position="778"/>
        <end position="850"/>
    </location>
</feature>
<dbReference type="InterPro" id="IPR009071">
    <property type="entry name" value="HMG_box_dom"/>
</dbReference>
<keyword evidence="4" id="KW-0679">Respiratory chain</keyword>
<comment type="caution">
    <text evidence="14">The sequence shown here is derived from an EMBL/GenBank/DDBJ whole genome shotgun (WGS) entry which is preliminary data.</text>
</comment>
<feature type="compositionally biased region" description="Low complexity" evidence="12">
    <location>
        <begin position="562"/>
        <end position="573"/>
    </location>
</feature>
<evidence type="ECO:0000256" key="12">
    <source>
        <dbReference type="SAM" id="MobiDB-lite"/>
    </source>
</evidence>
<dbReference type="Pfam" id="PF00505">
    <property type="entry name" value="HMG_box"/>
    <property type="match status" value="1"/>
</dbReference>
<protein>
    <recommendedName>
        <fullName evidence="13">HMG box domain-containing protein</fullName>
    </recommendedName>
</protein>
<keyword evidence="5" id="KW-0812">Transmembrane</keyword>
<keyword evidence="11" id="KW-0539">Nucleus</keyword>
<feature type="compositionally biased region" description="Low complexity" evidence="12">
    <location>
        <begin position="595"/>
        <end position="623"/>
    </location>
</feature>
<dbReference type="GO" id="GO:0003677">
    <property type="term" value="F:DNA binding"/>
    <property type="evidence" value="ECO:0007669"/>
    <property type="project" value="UniProtKB-UniRule"/>
</dbReference>
<evidence type="ECO:0000313" key="14">
    <source>
        <dbReference type="EMBL" id="TFY71983.1"/>
    </source>
</evidence>
<keyword evidence="8" id="KW-1133">Transmembrane helix</keyword>
<evidence type="ECO:0000259" key="13">
    <source>
        <dbReference type="PROSITE" id="PS50118"/>
    </source>
</evidence>
<dbReference type="Pfam" id="PF09011">
    <property type="entry name" value="HMG_box_2"/>
    <property type="match status" value="1"/>
</dbReference>
<evidence type="ECO:0000256" key="8">
    <source>
        <dbReference type="ARBA" id="ARBA00022989"/>
    </source>
</evidence>
<dbReference type="Proteomes" id="UP000298327">
    <property type="component" value="Unassembled WGS sequence"/>
</dbReference>
<evidence type="ECO:0000256" key="10">
    <source>
        <dbReference type="ARBA" id="ARBA00023136"/>
    </source>
</evidence>
<dbReference type="OrthoDB" id="5550281at2759"/>
<dbReference type="GO" id="GO:0045271">
    <property type="term" value="C:respiratory chain complex I"/>
    <property type="evidence" value="ECO:0007669"/>
    <property type="project" value="UniProtKB-ARBA"/>
</dbReference>
<comment type="similarity">
    <text evidence="2">Belongs to the complex I NDUFA13 subunit family.</text>
</comment>
<keyword evidence="3" id="KW-0813">Transport</keyword>
<evidence type="ECO:0000256" key="6">
    <source>
        <dbReference type="ARBA" id="ARBA00022792"/>
    </source>
</evidence>
<organism evidence="14 15">
    <name type="scientific">Dentipellis fragilis</name>
    <dbReference type="NCBI Taxonomy" id="205917"/>
    <lineage>
        <taxon>Eukaryota</taxon>
        <taxon>Fungi</taxon>
        <taxon>Dikarya</taxon>
        <taxon>Basidiomycota</taxon>
        <taxon>Agaricomycotina</taxon>
        <taxon>Agaricomycetes</taxon>
        <taxon>Russulales</taxon>
        <taxon>Hericiaceae</taxon>
        <taxon>Dentipellis</taxon>
    </lineage>
</organism>
<comment type="subcellular location">
    <subcellularLocation>
        <location evidence="1">Mitochondrion inner membrane</location>
        <topology evidence="1">Single-pass membrane protein</topology>
        <orientation evidence="1">Matrix side</orientation>
    </subcellularLocation>
</comment>
<feature type="region of interest" description="Disordered" evidence="12">
    <location>
        <begin position="881"/>
        <end position="909"/>
    </location>
</feature>
<accession>A0A4Y9ZDP3</accession>
<dbReference type="GO" id="GO:0005743">
    <property type="term" value="C:mitochondrial inner membrane"/>
    <property type="evidence" value="ECO:0007669"/>
    <property type="project" value="UniProtKB-SubCell"/>
</dbReference>
<feature type="compositionally biased region" description="Polar residues" evidence="12">
    <location>
        <begin position="541"/>
        <end position="561"/>
    </location>
</feature>
<evidence type="ECO:0000313" key="15">
    <source>
        <dbReference type="Proteomes" id="UP000298327"/>
    </source>
</evidence>
<feature type="region of interest" description="Disordered" evidence="12">
    <location>
        <begin position="538"/>
        <end position="673"/>
    </location>
</feature>
<feature type="DNA-binding region" description="HMG box" evidence="11">
    <location>
        <begin position="778"/>
        <end position="850"/>
    </location>
</feature>
<dbReference type="Gene3D" id="1.10.30.10">
    <property type="entry name" value="High mobility group box domain"/>
    <property type="match status" value="2"/>
</dbReference>
<evidence type="ECO:0000256" key="4">
    <source>
        <dbReference type="ARBA" id="ARBA00022660"/>
    </source>
</evidence>
<gene>
    <name evidence="14" type="ORF">EVG20_g1033</name>
</gene>
<keyword evidence="9" id="KW-0496">Mitochondrion</keyword>
<dbReference type="AlphaFoldDB" id="A0A4Y9ZDP3"/>
<keyword evidence="10" id="KW-0472">Membrane</keyword>
<reference evidence="14 15" key="1">
    <citation type="submission" date="2019-02" db="EMBL/GenBank/DDBJ databases">
        <title>Genome sequencing of the rare red list fungi Dentipellis fragilis.</title>
        <authorList>
            <person name="Buettner E."/>
            <person name="Kellner H."/>
        </authorList>
    </citation>
    <scope>NUCLEOTIDE SEQUENCE [LARGE SCALE GENOMIC DNA]</scope>
    <source>
        <strain evidence="14 15">DSM 105465</strain>
    </source>
</reference>
<dbReference type="STRING" id="205917.A0A4Y9ZDP3"/>
<dbReference type="InterPro" id="IPR036910">
    <property type="entry name" value="HMG_box_dom_sf"/>
</dbReference>
<feature type="domain" description="HMG box" evidence="13">
    <location>
        <begin position="674"/>
        <end position="743"/>
    </location>
</feature>